<organism evidence="1 2">
    <name type="scientific">Acetobacter sacchari</name>
    <dbReference type="NCBI Taxonomy" id="2661687"/>
    <lineage>
        <taxon>Bacteria</taxon>
        <taxon>Pseudomonadati</taxon>
        <taxon>Pseudomonadota</taxon>
        <taxon>Alphaproteobacteria</taxon>
        <taxon>Acetobacterales</taxon>
        <taxon>Acetobacteraceae</taxon>
        <taxon>Acetobacter</taxon>
    </lineage>
</organism>
<gene>
    <name evidence="1" type="ORF">J2D73_19965</name>
</gene>
<dbReference type="Proteomes" id="UP000664771">
    <property type="component" value="Unassembled WGS sequence"/>
</dbReference>
<proteinExistence type="predicted"/>
<protein>
    <submittedName>
        <fullName evidence="1">Uncharacterized protein</fullName>
    </submittedName>
</protein>
<dbReference type="EMBL" id="JAFVMF010000046">
    <property type="protein sequence ID" value="MBO1362061.1"/>
    <property type="molecule type" value="Genomic_DNA"/>
</dbReference>
<evidence type="ECO:0000313" key="1">
    <source>
        <dbReference type="EMBL" id="MBO1362061.1"/>
    </source>
</evidence>
<reference evidence="1 2" key="1">
    <citation type="submission" date="2021-03" db="EMBL/GenBank/DDBJ databases">
        <title>The complete genome sequence of Acetobacter sacchari TBRC 11175.</title>
        <authorList>
            <person name="Charoenyingcharoen P."/>
            <person name="Yukphan P."/>
        </authorList>
    </citation>
    <scope>NUCLEOTIDE SEQUENCE [LARGE SCALE GENOMIC DNA]</scope>
    <source>
        <strain evidence="1 2">TBRC 11175</strain>
    </source>
</reference>
<keyword evidence="2" id="KW-1185">Reference proteome</keyword>
<dbReference type="RefSeq" id="WP_207884151.1">
    <property type="nucleotide sequence ID" value="NZ_JAFVMF010000046.1"/>
</dbReference>
<comment type="caution">
    <text evidence="1">The sequence shown here is derived from an EMBL/GenBank/DDBJ whole genome shotgun (WGS) entry which is preliminary data.</text>
</comment>
<evidence type="ECO:0000313" key="2">
    <source>
        <dbReference type="Proteomes" id="UP000664771"/>
    </source>
</evidence>
<accession>A0ABS3M1Q2</accession>
<sequence>MARIRKAWRVSVEDYDVDSCYFAPNAGKARMACWRQMDRERGMIIHIKARRWREKDQELPERNPIADTLSEKETSSILHAFGFNEYEPWRSGYRDHYFTSANNETMLSLVEKGLMHSGKPPCWKDTNVYFHLTDLGKNVALSLVPEYAQ</sequence>
<name>A0ABS3M1Q2_9PROT</name>